<dbReference type="AlphaFoldDB" id="A0AAN7LDS9"/>
<name>A0AAN7LDS9_9MYRT</name>
<reference evidence="1 2" key="1">
    <citation type="journal article" date="2023" name="Hortic Res">
        <title>Pangenome of water caltrop reveals structural variations and asymmetric subgenome divergence after allopolyploidization.</title>
        <authorList>
            <person name="Zhang X."/>
            <person name="Chen Y."/>
            <person name="Wang L."/>
            <person name="Yuan Y."/>
            <person name="Fang M."/>
            <person name="Shi L."/>
            <person name="Lu R."/>
            <person name="Comes H.P."/>
            <person name="Ma Y."/>
            <person name="Chen Y."/>
            <person name="Huang G."/>
            <person name="Zhou Y."/>
            <person name="Zheng Z."/>
            <person name="Qiu Y."/>
        </authorList>
    </citation>
    <scope>NUCLEOTIDE SEQUENCE [LARGE SCALE GENOMIC DNA]</scope>
    <source>
        <tissue evidence="1">Roots</tissue>
    </source>
</reference>
<dbReference type="EMBL" id="JAXIOK010000001">
    <property type="protein sequence ID" value="KAK4779650.1"/>
    <property type="molecule type" value="Genomic_DNA"/>
</dbReference>
<organism evidence="1 2">
    <name type="scientific">Trapa incisa</name>
    <dbReference type="NCBI Taxonomy" id="236973"/>
    <lineage>
        <taxon>Eukaryota</taxon>
        <taxon>Viridiplantae</taxon>
        <taxon>Streptophyta</taxon>
        <taxon>Embryophyta</taxon>
        <taxon>Tracheophyta</taxon>
        <taxon>Spermatophyta</taxon>
        <taxon>Magnoliopsida</taxon>
        <taxon>eudicotyledons</taxon>
        <taxon>Gunneridae</taxon>
        <taxon>Pentapetalae</taxon>
        <taxon>rosids</taxon>
        <taxon>malvids</taxon>
        <taxon>Myrtales</taxon>
        <taxon>Lythraceae</taxon>
        <taxon>Trapa</taxon>
    </lineage>
</organism>
<protein>
    <submittedName>
        <fullName evidence="1">Uncharacterized protein</fullName>
    </submittedName>
</protein>
<sequence length="133" mass="15079">MTNQNKSSAATYFNCKELQYRNIHICTDVYIECHCYKNDLHTSHQDADPERPELMKGGCVGEGISQLSDSILTTMDICGRSSPEACTQRSAIWRIRDASSSRNLPWRFGSTASHNLPFAYKSQTCITNEMFLM</sequence>
<dbReference type="Proteomes" id="UP001345219">
    <property type="component" value="Chromosome 13"/>
</dbReference>
<evidence type="ECO:0000313" key="1">
    <source>
        <dbReference type="EMBL" id="KAK4779650.1"/>
    </source>
</evidence>
<accession>A0AAN7LDS9</accession>
<proteinExistence type="predicted"/>
<keyword evidence="2" id="KW-1185">Reference proteome</keyword>
<comment type="caution">
    <text evidence="1">The sequence shown here is derived from an EMBL/GenBank/DDBJ whole genome shotgun (WGS) entry which is preliminary data.</text>
</comment>
<evidence type="ECO:0000313" key="2">
    <source>
        <dbReference type="Proteomes" id="UP001345219"/>
    </source>
</evidence>
<gene>
    <name evidence="1" type="ORF">SAY87_015756</name>
</gene>